<dbReference type="EMBL" id="JASWJB010000155">
    <property type="protein sequence ID" value="KAK2594788.1"/>
    <property type="molecule type" value="Genomic_DNA"/>
</dbReference>
<feature type="region of interest" description="Disordered" evidence="1">
    <location>
        <begin position="204"/>
        <end position="227"/>
    </location>
</feature>
<name>A0AAJ0CKL9_9HYPO</name>
<dbReference type="PANTHER" id="PTHR39465">
    <property type="entry name" value="DNA LIGASE D, 3'-PHOSPHOESTERASE DOMAIN"/>
    <property type="match status" value="1"/>
</dbReference>
<evidence type="ECO:0000313" key="4">
    <source>
        <dbReference type="Proteomes" id="UP001251528"/>
    </source>
</evidence>
<keyword evidence="4" id="KW-1185">Reference proteome</keyword>
<dbReference type="InterPro" id="IPR014144">
    <property type="entry name" value="LigD_PE_domain"/>
</dbReference>
<sequence>MASSKRPAHDLIPNPFIKKRNLTWTLHSPFSGPPSSPPVQTPNNSDNVNSDTSPGITPSNPPAKPSTSDIESGSAQINDHLIHFTTHLARRILPSLSPLLPIANYSSLYTSSLSHQASHFVIHQHDHPIAGTHYDLRLQINPTSSVSWAIMYGLPGDPNSSRLNRNATETRIHSLWNHLIETASRETGSLLIWDTGTYTVIPRRSKSAPKLDPSSQATSSSQDESTQQSLLETAFHCRKIRLRLHGAKLPKNYVLNLRLTKTEDAEGRAKNLRMPKRRRRVRNEDPETGTSDSETDEQANPDREKKTYFVSEESEVEGHAKDVSATDKELRELEDADVRRTNAYPGATNSIGSIHQRKWYVSLDREACGFVQQKHGNKIVWDLPDASTTKPRNGTGNDEGGGEQMQRLSFPFYVRGVAYEQSVVTGRRGQDIMHDEGVKGFVQRKGWKPVLN</sequence>
<dbReference type="AlphaFoldDB" id="A0AAJ0CKL9"/>
<reference evidence="3" key="1">
    <citation type="submission" date="2023-06" db="EMBL/GenBank/DDBJ databases">
        <title>Conoideocrella luteorostrata (Hypocreales: Clavicipitaceae), a potential biocontrol fungus for elongate hemlock scale in United States Christmas tree production areas.</title>
        <authorList>
            <person name="Barrett H."/>
            <person name="Lovett B."/>
            <person name="Macias A.M."/>
            <person name="Stajich J.E."/>
            <person name="Kasson M.T."/>
        </authorList>
    </citation>
    <scope>NUCLEOTIDE SEQUENCE</scope>
    <source>
        <strain evidence="3">ARSEF 14590</strain>
    </source>
</reference>
<dbReference type="PANTHER" id="PTHR39465:SF1">
    <property type="entry name" value="DNA LIGASE D 3'-PHOSPHOESTERASE DOMAIN-CONTAINING PROTEIN"/>
    <property type="match status" value="1"/>
</dbReference>
<evidence type="ECO:0000259" key="2">
    <source>
        <dbReference type="Pfam" id="PF13298"/>
    </source>
</evidence>
<feature type="compositionally biased region" description="Polar residues" evidence="1">
    <location>
        <begin position="386"/>
        <end position="396"/>
    </location>
</feature>
<proteinExistence type="predicted"/>
<evidence type="ECO:0000313" key="3">
    <source>
        <dbReference type="EMBL" id="KAK2594788.1"/>
    </source>
</evidence>
<dbReference type="Proteomes" id="UP001251528">
    <property type="component" value="Unassembled WGS sequence"/>
</dbReference>
<feature type="compositionally biased region" description="Low complexity" evidence="1">
    <location>
        <begin position="214"/>
        <end position="227"/>
    </location>
</feature>
<feature type="region of interest" description="Disordered" evidence="1">
    <location>
        <begin position="383"/>
        <end position="404"/>
    </location>
</feature>
<feature type="region of interest" description="Disordered" evidence="1">
    <location>
        <begin position="266"/>
        <end position="304"/>
    </location>
</feature>
<feature type="compositionally biased region" description="Pro residues" evidence="1">
    <location>
        <begin position="31"/>
        <end position="40"/>
    </location>
</feature>
<feature type="compositionally biased region" description="Polar residues" evidence="1">
    <location>
        <begin position="41"/>
        <end position="58"/>
    </location>
</feature>
<comment type="caution">
    <text evidence="3">The sequence shown here is derived from an EMBL/GenBank/DDBJ whole genome shotgun (WGS) entry which is preliminary data.</text>
</comment>
<gene>
    <name evidence="3" type="ORF">QQS21_007475</name>
</gene>
<evidence type="ECO:0000256" key="1">
    <source>
        <dbReference type="SAM" id="MobiDB-lite"/>
    </source>
</evidence>
<feature type="domain" description="DNA ligase D 3'-phosphoesterase" evidence="2">
    <location>
        <begin position="123"/>
        <end position="255"/>
    </location>
</feature>
<dbReference type="Pfam" id="PF13298">
    <property type="entry name" value="LigD_N"/>
    <property type="match status" value="1"/>
</dbReference>
<feature type="region of interest" description="Disordered" evidence="1">
    <location>
        <begin position="27"/>
        <end position="72"/>
    </location>
</feature>
<feature type="compositionally biased region" description="Basic residues" evidence="1">
    <location>
        <begin position="270"/>
        <end position="281"/>
    </location>
</feature>
<accession>A0AAJ0CKL9</accession>
<protein>
    <recommendedName>
        <fullName evidence="2">DNA ligase D 3'-phosphoesterase domain-containing protein</fullName>
    </recommendedName>
</protein>
<organism evidence="3 4">
    <name type="scientific">Conoideocrella luteorostrata</name>
    <dbReference type="NCBI Taxonomy" id="1105319"/>
    <lineage>
        <taxon>Eukaryota</taxon>
        <taxon>Fungi</taxon>
        <taxon>Dikarya</taxon>
        <taxon>Ascomycota</taxon>
        <taxon>Pezizomycotina</taxon>
        <taxon>Sordariomycetes</taxon>
        <taxon>Hypocreomycetidae</taxon>
        <taxon>Hypocreales</taxon>
        <taxon>Clavicipitaceae</taxon>
        <taxon>Conoideocrella</taxon>
    </lineage>
</organism>